<keyword evidence="9" id="KW-0472">Membrane</keyword>
<feature type="domain" description="Signal transduction histidine kinase subgroup 3 dimerisation and phosphoacceptor" evidence="10">
    <location>
        <begin position="199"/>
        <end position="263"/>
    </location>
</feature>
<evidence type="ECO:0000256" key="6">
    <source>
        <dbReference type="ARBA" id="ARBA00022777"/>
    </source>
</evidence>
<dbReference type="InterPro" id="IPR050482">
    <property type="entry name" value="Sensor_HK_TwoCompSys"/>
</dbReference>
<evidence type="ECO:0000256" key="7">
    <source>
        <dbReference type="ARBA" id="ARBA00022840"/>
    </source>
</evidence>
<dbReference type="CDD" id="cd16917">
    <property type="entry name" value="HATPase_UhpB-NarQ-NarX-like"/>
    <property type="match status" value="1"/>
</dbReference>
<keyword evidence="5" id="KW-0547">Nucleotide-binding</keyword>
<comment type="caution">
    <text evidence="11">The sequence shown here is derived from an EMBL/GenBank/DDBJ whole genome shotgun (WGS) entry which is preliminary data.</text>
</comment>
<dbReference type="Gene3D" id="1.20.5.1930">
    <property type="match status" value="1"/>
</dbReference>
<gene>
    <name evidence="11" type="ORF">AN221_35215</name>
</gene>
<evidence type="ECO:0000259" key="10">
    <source>
        <dbReference type="Pfam" id="PF07730"/>
    </source>
</evidence>
<dbReference type="PANTHER" id="PTHR24421">
    <property type="entry name" value="NITRATE/NITRITE SENSOR PROTEIN NARX-RELATED"/>
    <property type="match status" value="1"/>
</dbReference>
<dbReference type="PATRIC" id="fig|518642.7.peg.4237"/>
<dbReference type="InterPro" id="IPR036890">
    <property type="entry name" value="HATPase_C_sf"/>
</dbReference>
<keyword evidence="9" id="KW-0812">Transmembrane</keyword>
<protein>
    <recommendedName>
        <fullName evidence="2">histidine kinase</fullName>
        <ecNumber evidence="2">2.7.13.3</ecNumber>
    </recommendedName>
</protein>
<feature type="transmembrane region" description="Helical" evidence="9">
    <location>
        <begin position="75"/>
        <end position="98"/>
    </location>
</feature>
<dbReference type="Pfam" id="PF07730">
    <property type="entry name" value="HisKA_3"/>
    <property type="match status" value="1"/>
</dbReference>
<evidence type="ECO:0000256" key="8">
    <source>
        <dbReference type="ARBA" id="ARBA00023012"/>
    </source>
</evidence>
<keyword evidence="9" id="KW-1133">Transmembrane helix</keyword>
<dbReference type="AlphaFoldDB" id="A0A1E7LIP5"/>
<evidence type="ECO:0000313" key="12">
    <source>
        <dbReference type="Proteomes" id="UP000175971"/>
    </source>
</evidence>
<evidence type="ECO:0000256" key="4">
    <source>
        <dbReference type="ARBA" id="ARBA00022679"/>
    </source>
</evidence>
<dbReference type="Proteomes" id="UP000175971">
    <property type="component" value="Unassembled WGS sequence"/>
</dbReference>
<keyword evidence="8" id="KW-0902">Two-component regulatory system</keyword>
<feature type="transmembrane region" description="Helical" evidence="9">
    <location>
        <begin position="16"/>
        <end position="34"/>
    </location>
</feature>
<keyword evidence="12" id="KW-1185">Reference proteome</keyword>
<dbReference type="EC" id="2.7.13.3" evidence="2"/>
<dbReference type="EMBL" id="LJGZ01000105">
    <property type="protein sequence ID" value="OEV16048.1"/>
    <property type="molecule type" value="Genomic_DNA"/>
</dbReference>
<dbReference type="GO" id="GO:0000155">
    <property type="term" value="F:phosphorelay sensor kinase activity"/>
    <property type="evidence" value="ECO:0007669"/>
    <property type="project" value="InterPro"/>
</dbReference>
<accession>A0A1E7LIP5</accession>
<dbReference type="OrthoDB" id="227596at2"/>
<dbReference type="Gene3D" id="3.30.565.10">
    <property type="entry name" value="Histidine kinase-like ATPase, C-terminal domain"/>
    <property type="match status" value="1"/>
</dbReference>
<sequence length="425" mass="43698">MHSPHFGRGSSRTRRALFRVGVVLVGAAMVLALAADHRTGVFDSALARQVRLSALAPVVALSLMAVRRWRGDPRVVAAAGALAGAWSLGCGAWMRVVAERPGSSAGHADAYTLFELAALIVVLVLTVRYGAARPAAGAAVLLSLAVVLRPVAVRVTENGLILAMFCTVAVCAGLIGALVARLAALDRRRHAEQVRLEQRLTFARDLHDFVAHHVTGIVVQAQGAQVVAESRPELAVSALGQIERAGSEALRALRHMVSGLRTEAAFVPGLAPGGEAAAGGVAGLRTLVAAFTLPGGGAARLAEEGPVDRLPTAAVAAVHRVAMEALTNVRKHAPDARQVTVTLRALAGTVELDVVNDGSGPGRGGGPGVDAGSCTEAPATAGYGLIGLEERVTAEGGVFHAGPDSSGHWRVSARIPLESAWRDGP</sequence>
<keyword evidence="7" id="KW-0067">ATP-binding</keyword>
<keyword evidence="6" id="KW-0418">Kinase</keyword>
<comment type="catalytic activity">
    <reaction evidence="1">
        <text>ATP + protein L-histidine = ADP + protein N-phospho-L-histidine.</text>
        <dbReference type="EC" id="2.7.13.3"/>
    </reaction>
</comment>
<evidence type="ECO:0000256" key="5">
    <source>
        <dbReference type="ARBA" id="ARBA00022741"/>
    </source>
</evidence>
<dbReference type="SUPFAM" id="SSF55874">
    <property type="entry name" value="ATPase domain of HSP90 chaperone/DNA topoisomerase II/histidine kinase"/>
    <property type="match status" value="1"/>
</dbReference>
<proteinExistence type="predicted"/>
<evidence type="ECO:0000256" key="9">
    <source>
        <dbReference type="SAM" id="Phobius"/>
    </source>
</evidence>
<evidence type="ECO:0000256" key="2">
    <source>
        <dbReference type="ARBA" id="ARBA00012438"/>
    </source>
</evidence>
<keyword evidence="4" id="KW-0808">Transferase</keyword>
<dbReference type="InterPro" id="IPR011712">
    <property type="entry name" value="Sig_transdc_His_kin_sub3_dim/P"/>
</dbReference>
<organism evidence="11 12">
    <name type="scientific">Streptomyces nanshensis</name>
    <dbReference type="NCBI Taxonomy" id="518642"/>
    <lineage>
        <taxon>Bacteria</taxon>
        <taxon>Bacillati</taxon>
        <taxon>Actinomycetota</taxon>
        <taxon>Actinomycetes</taxon>
        <taxon>Kitasatosporales</taxon>
        <taxon>Streptomycetaceae</taxon>
        <taxon>Streptomyces</taxon>
    </lineage>
</organism>
<dbReference type="GO" id="GO:0046983">
    <property type="term" value="F:protein dimerization activity"/>
    <property type="evidence" value="ECO:0007669"/>
    <property type="project" value="InterPro"/>
</dbReference>
<dbReference type="GO" id="GO:0016020">
    <property type="term" value="C:membrane"/>
    <property type="evidence" value="ECO:0007669"/>
    <property type="project" value="InterPro"/>
</dbReference>
<feature type="transmembrane region" description="Helical" evidence="9">
    <location>
        <begin position="159"/>
        <end position="180"/>
    </location>
</feature>
<feature type="transmembrane region" description="Helical" evidence="9">
    <location>
        <begin position="110"/>
        <end position="127"/>
    </location>
</feature>
<evidence type="ECO:0000313" key="11">
    <source>
        <dbReference type="EMBL" id="OEV16048.1"/>
    </source>
</evidence>
<name>A0A1E7LIP5_9ACTN</name>
<evidence type="ECO:0000256" key="1">
    <source>
        <dbReference type="ARBA" id="ARBA00000085"/>
    </source>
</evidence>
<dbReference type="PANTHER" id="PTHR24421:SF10">
    <property type="entry name" value="NITRATE_NITRITE SENSOR PROTEIN NARQ"/>
    <property type="match status" value="1"/>
</dbReference>
<feature type="transmembrane region" description="Helical" evidence="9">
    <location>
        <begin position="134"/>
        <end position="153"/>
    </location>
</feature>
<dbReference type="RefSeq" id="WP_070204265.1">
    <property type="nucleotide sequence ID" value="NZ_LJGZ01000105.1"/>
</dbReference>
<keyword evidence="3" id="KW-0597">Phosphoprotein</keyword>
<evidence type="ECO:0000256" key="3">
    <source>
        <dbReference type="ARBA" id="ARBA00022553"/>
    </source>
</evidence>
<reference evidence="11 12" key="1">
    <citation type="journal article" date="2016" name="Front. Microbiol.">
        <title>Comparative Genomics Analysis of Streptomyces Species Reveals Their Adaptation to the Marine Environment and Their Diversity at the Genomic Level.</title>
        <authorList>
            <person name="Tian X."/>
            <person name="Zhang Z."/>
            <person name="Yang T."/>
            <person name="Chen M."/>
            <person name="Li J."/>
            <person name="Chen F."/>
            <person name="Yang J."/>
            <person name="Li W."/>
            <person name="Zhang B."/>
            <person name="Zhang Z."/>
            <person name="Wu J."/>
            <person name="Zhang C."/>
            <person name="Long L."/>
            <person name="Xiao J."/>
        </authorList>
    </citation>
    <scope>NUCLEOTIDE SEQUENCE [LARGE SCALE GENOMIC DNA]</scope>
    <source>
        <strain evidence="11 12">SCSIO M10372</strain>
    </source>
</reference>
<dbReference type="GO" id="GO:0005524">
    <property type="term" value="F:ATP binding"/>
    <property type="evidence" value="ECO:0007669"/>
    <property type="project" value="UniProtKB-KW"/>
</dbReference>